<protein>
    <recommendedName>
        <fullName evidence="4">Porin</fullName>
    </recommendedName>
</protein>
<name>A0ABY5ZKG4_9BACT</name>
<gene>
    <name evidence="2" type="ORF">L9S41_17985</name>
</gene>
<evidence type="ECO:0000313" key="2">
    <source>
        <dbReference type="EMBL" id="UWZ79548.1"/>
    </source>
</evidence>
<sequence length="406" mass="43618">MRKSLGLIVAVMLVAFAGGEARAEAVESKFKMTIGGYIKLDAIHQDAAVGAAGGALGTLGAVPSKAAEDTDQTVYTARQSRLNFAVTGPEALGAKTRAFLEGDFYGGGGTNSAGNLRMRHAIFAMTWDNTELSFGQFWDIFGPMAPSTLDFGTGNNIGAPNNPRVAQVRLQQTVTLTEGNSLRFIIGLQDPVQDFEENTVGNIAGQVVFSSNILGSSPGYWGLPMQPLTISLFGQYGQAKHQQFDNDDLLFEKKVDTWGAGLFAHVPILRSSDGKSRAGTLTFEGQTYIAEGLDWNGGTARRVIGTTAAEVEAAEGYGAIGQIIFYPVQQTGLTAGYGRRGILDASNYRAKGATGQRYNEGYFFNVAHDMGNVRLAAEYMRLEGKFFDSANDGTANRYQFSAIYFF</sequence>
<evidence type="ECO:0000313" key="3">
    <source>
        <dbReference type="Proteomes" id="UP001060414"/>
    </source>
</evidence>
<feature type="signal peptide" evidence="1">
    <location>
        <begin position="1"/>
        <end position="23"/>
    </location>
</feature>
<evidence type="ECO:0008006" key="4">
    <source>
        <dbReference type="Google" id="ProtNLM"/>
    </source>
</evidence>
<feature type="chain" id="PRO_5046486784" description="Porin" evidence="1">
    <location>
        <begin position="24"/>
        <end position="406"/>
    </location>
</feature>
<dbReference type="EMBL" id="CP092109">
    <property type="protein sequence ID" value="UWZ79548.1"/>
    <property type="molecule type" value="Genomic_DNA"/>
</dbReference>
<dbReference type="RefSeq" id="WP_260747900.1">
    <property type="nucleotide sequence ID" value="NZ_CP092109.1"/>
</dbReference>
<dbReference type="Proteomes" id="UP001060414">
    <property type="component" value="Chromosome"/>
</dbReference>
<organism evidence="2 3">
    <name type="scientific">Geoalkalibacter halelectricus</name>
    <dbReference type="NCBI Taxonomy" id="2847045"/>
    <lineage>
        <taxon>Bacteria</taxon>
        <taxon>Pseudomonadati</taxon>
        <taxon>Thermodesulfobacteriota</taxon>
        <taxon>Desulfuromonadia</taxon>
        <taxon>Desulfuromonadales</taxon>
        <taxon>Geoalkalibacteraceae</taxon>
        <taxon>Geoalkalibacter</taxon>
    </lineage>
</organism>
<evidence type="ECO:0000256" key="1">
    <source>
        <dbReference type="SAM" id="SignalP"/>
    </source>
</evidence>
<proteinExistence type="predicted"/>
<keyword evidence="1" id="KW-0732">Signal</keyword>
<keyword evidence="3" id="KW-1185">Reference proteome</keyword>
<accession>A0ABY5ZKG4</accession>
<dbReference type="SUPFAM" id="SSF56935">
    <property type="entry name" value="Porins"/>
    <property type="match status" value="1"/>
</dbReference>
<reference evidence="2" key="1">
    <citation type="journal article" date="2022" name="Environ. Microbiol.">
        <title>Geoalkalibacter halelectricus SAP #1 sp. nov. possessing extracellular electron transfer and mineral#reducing capabilities from a haloalkaline environment.</title>
        <authorList>
            <person name="Yadav S."/>
            <person name="Singh R."/>
            <person name="Sundharam S.S."/>
            <person name="Chaudhary S."/>
            <person name="Krishnamurthi S."/>
            <person name="Patil S.A."/>
        </authorList>
    </citation>
    <scope>NUCLEOTIDE SEQUENCE</scope>
    <source>
        <strain evidence="2">SAP-1</strain>
    </source>
</reference>